<gene>
    <name evidence="6" type="ORF">CVT24_007101</name>
</gene>
<feature type="domain" description="LysM" evidence="5">
    <location>
        <begin position="278"/>
        <end position="322"/>
    </location>
</feature>
<dbReference type="InterPro" id="IPR018392">
    <property type="entry name" value="LysM"/>
</dbReference>
<dbReference type="InterPro" id="IPR036779">
    <property type="entry name" value="LysM_dom_sf"/>
</dbReference>
<feature type="domain" description="LysM" evidence="5">
    <location>
        <begin position="331"/>
        <end position="378"/>
    </location>
</feature>
<organism evidence="6 7">
    <name type="scientific">Panaeolus cyanescens</name>
    <dbReference type="NCBI Taxonomy" id="181874"/>
    <lineage>
        <taxon>Eukaryota</taxon>
        <taxon>Fungi</taxon>
        <taxon>Dikarya</taxon>
        <taxon>Basidiomycota</taxon>
        <taxon>Agaricomycotina</taxon>
        <taxon>Agaricomycetes</taxon>
        <taxon>Agaricomycetidae</taxon>
        <taxon>Agaricales</taxon>
        <taxon>Agaricineae</taxon>
        <taxon>Galeropsidaceae</taxon>
        <taxon>Panaeolus</taxon>
    </lineage>
</organism>
<dbReference type="Gene3D" id="1.20.1280.50">
    <property type="match status" value="1"/>
</dbReference>
<feature type="domain" description="LysM" evidence="5">
    <location>
        <begin position="152"/>
        <end position="195"/>
    </location>
</feature>
<feature type="domain" description="LysM" evidence="5">
    <location>
        <begin position="74"/>
        <end position="120"/>
    </location>
</feature>
<dbReference type="OrthoDB" id="5985073at2759"/>
<dbReference type="InterPro" id="IPR052210">
    <property type="entry name" value="LysM1-like"/>
</dbReference>
<evidence type="ECO:0000313" key="6">
    <source>
        <dbReference type="EMBL" id="PPR04785.1"/>
    </source>
</evidence>
<keyword evidence="2" id="KW-0843">Virulence</keyword>
<reference evidence="6 7" key="1">
    <citation type="journal article" date="2018" name="Evol. Lett.">
        <title>Horizontal gene cluster transfer increased hallucinogenic mushroom diversity.</title>
        <authorList>
            <person name="Reynolds H.T."/>
            <person name="Vijayakumar V."/>
            <person name="Gluck-Thaler E."/>
            <person name="Korotkin H.B."/>
            <person name="Matheny P.B."/>
            <person name="Slot J.C."/>
        </authorList>
    </citation>
    <scope>NUCLEOTIDE SEQUENCE [LARGE SCALE GENOMIC DNA]</scope>
    <source>
        <strain evidence="6 7">2629</strain>
    </source>
</reference>
<keyword evidence="3" id="KW-0732">Signal</keyword>
<dbReference type="CDD" id="cd00118">
    <property type="entry name" value="LysM"/>
    <property type="match status" value="6"/>
</dbReference>
<dbReference type="PROSITE" id="PS51782">
    <property type="entry name" value="LYSM"/>
    <property type="match status" value="7"/>
</dbReference>
<dbReference type="EMBL" id="NHTK01000893">
    <property type="protein sequence ID" value="PPR04785.1"/>
    <property type="molecule type" value="Genomic_DNA"/>
</dbReference>
<evidence type="ECO:0000256" key="1">
    <source>
        <dbReference type="ARBA" id="ARBA00022669"/>
    </source>
</evidence>
<dbReference type="PANTHER" id="PTHR34997:SF1">
    <property type="entry name" value="PEPTIDOGLYCAN-BINDING LYSIN DOMAIN"/>
    <property type="match status" value="1"/>
</dbReference>
<feature type="domain" description="LysM" evidence="5">
    <location>
        <begin position="204"/>
        <end position="250"/>
    </location>
</feature>
<dbReference type="SMART" id="SM00256">
    <property type="entry name" value="FBOX"/>
    <property type="match status" value="1"/>
</dbReference>
<dbReference type="SUPFAM" id="SSF81383">
    <property type="entry name" value="F-box domain"/>
    <property type="match status" value="1"/>
</dbReference>
<protein>
    <submittedName>
        <fullName evidence="6">Uncharacterized protein</fullName>
    </submittedName>
</protein>
<dbReference type="SMART" id="SM00257">
    <property type="entry name" value="LysM"/>
    <property type="match status" value="8"/>
</dbReference>
<dbReference type="PANTHER" id="PTHR34997">
    <property type="entry name" value="AM15"/>
    <property type="match status" value="1"/>
</dbReference>
<dbReference type="GO" id="GO:0008061">
    <property type="term" value="F:chitin binding"/>
    <property type="evidence" value="ECO:0007669"/>
    <property type="project" value="UniProtKB-KW"/>
</dbReference>
<keyword evidence="1" id="KW-0147">Chitin-binding</keyword>
<dbReference type="InParanoid" id="A0A409YP23"/>
<keyword evidence="7" id="KW-1185">Reference proteome</keyword>
<dbReference type="Proteomes" id="UP000284842">
    <property type="component" value="Unassembled WGS sequence"/>
</dbReference>
<dbReference type="InterPro" id="IPR001810">
    <property type="entry name" value="F-box_dom"/>
</dbReference>
<evidence type="ECO:0000259" key="4">
    <source>
        <dbReference type="PROSITE" id="PS50181"/>
    </source>
</evidence>
<feature type="domain" description="LysM" evidence="5">
    <location>
        <begin position="22"/>
        <end position="65"/>
    </location>
</feature>
<name>A0A409YP23_9AGAR</name>
<evidence type="ECO:0000256" key="2">
    <source>
        <dbReference type="ARBA" id="ARBA00023026"/>
    </source>
</evidence>
<dbReference type="Gene3D" id="3.10.350.10">
    <property type="entry name" value="LysM domain"/>
    <property type="match status" value="8"/>
</dbReference>
<feature type="signal peptide" evidence="3">
    <location>
        <begin position="1"/>
        <end position="18"/>
    </location>
</feature>
<dbReference type="Pfam" id="PF12937">
    <property type="entry name" value="F-box-like"/>
    <property type="match status" value="1"/>
</dbReference>
<dbReference type="SUPFAM" id="SSF54106">
    <property type="entry name" value="LysM domain"/>
    <property type="match status" value="6"/>
</dbReference>
<dbReference type="InterPro" id="IPR036047">
    <property type="entry name" value="F-box-like_dom_sf"/>
</dbReference>
<dbReference type="AlphaFoldDB" id="A0A409YP23"/>
<comment type="caution">
    <text evidence="6">The sequence shown here is derived from an EMBL/GenBank/DDBJ whole genome shotgun (WGS) entry which is preliminary data.</text>
</comment>
<proteinExistence type="predicted"/>
<feature type="domain" description="F-box" evidence="4">
    <location>
        <begin position="743"/>
        <end position="789"/>
    </location>
</feature>
<evidence type="ECO:0000259" key="5">
    <source>
        <dbReference type="PROSITE" id="PS51782"/>
    </source>
</evidence>
<feature type="chain" id="PRO_5019069028" evidence="3">
    <location>
        <begin position="19"/>
        <end position="1207"/>
    </location>
</feature>
<dbReference type="Pfam" id="PF01476">
    <property type="entry name" value="LysM"/>
    <property type="match status" value="8"/>
</dbReference>
<sequence length="1207" mass="130382">MRASSLLLPVLWAVSAAAVCIRTVTVQPGDTCDALAISEGVSSYQINHLNNNGCSSLQVDQVLCLVDTTYNCQPVYTIQPGDYCYGVADAHGISFERLIANNPQLDPVTCPIYPGMTVCVSSTGPTTTTVPPTTTVSSTTTNPGPTPGTCTRTVTVQSGDTCDALAIAQGVSSYQINFLNNNGCGSLQLDQVLCVESTSYNCQPVYTVQPGDYCYGISDAHGITFQQFLDSNPQLTAETCAIYPGMSVCVSSSGGTSVAPPSSTVGPTPTPTPTGCTKYTTVRASESCDLIAQRSQISIYDLQRINPTVSCASLIQGHAICVDAPEVDCSAVYIVNGTEGGCSNIASAHDTTFIELRTLNPNIDEDCTNIYVGQVLCVAPDLPAVPPVTGCTRSYTVVIGDTCPSVAAKNSLTSVQLLALNPDMNCNALAPGDTLCSFSPSLNICPALTKVAPGDSCFDVADRAEMSLVEFLSINPSLNCDALVSGNLVCTAQGNATLPTAPSGSNPTAAPQCGSYNRQQQCCSRFSVAADLLSYLCLRTNGCQDNCAGDPGVVMPTAAATPTTTLTITQVAPTPTATPNCDSCTADQCCSVLNTCEPSTSWYCETTNGCQSNCDNGAPDGAFAPGQVVFNPGNYTFPPGDFSATDGNPCGVCNAQKAGVTSTSGNYCCTQALQCLPIEYTACNVDYGSIDVRSRVIPLVALFSLGSLVYLRHIRLNHTLPQLDLPTKCGLAPPTMPAMVPAQPDLDNLPLDVLLEVISYLEWHEILQFRQTSTKLKQATRERALWYTLVKNSSSRFLLRKRMQVCSSQELEDAFLRMHKAERRWVQPGTPQRIRELGKLEDAADTNNFKILPGGRWLLRLDKTEELLYTDLDSDERVWHSLIPPSHPQLVHRLGSIWSNLDDLVDIDYDSEYLAFKILIIEGVDVNGKCVFSFTIWHCTSEFDERGYEVGLVAHEISAFEDGCKSVLTRKVCLRGNFVAYTLGYYPDDGLPVVVDWTLADAHAGNIPRYYLGPKMDYFLELYILPNQRLFCRAHKGWKIISWENLLPIPPLTDFPSNPPTVDAATCISTNWMERHYFRGKNIYIHGEVASVIASSPSKKYERCSFTLPDHAPSSLTLQVDAVWDHIHDATKCFFIPGRCLFWIQNTGIATSTFDTRPIKDSARPDIILKGGLLSTVAVTKSSIDGISGRCVLATSPNDSKHYCVDF</sequence>
<dbReference type="STRING" id="181874.A0A409YP23"/>
<dbReference type="PROSITE" id="PS50181">
    <property type="entry name" value="FBOX"/>
    <property type="match status" value="1"/>
</dbReference>
<evidence type="ECO:0000256" key="3">
    <source>
        <dbReference type="SAM" id="SignalP"/>
    </source>
</evidence>
<accession>A0A409YP23</accession>
<evidence type="ECO:0000313" key="7">
    <source>
        <dbReference type="Proteomes" id="UP000284842"/>
    </source>
</evidence>
<feature type="domain" description="LysM" evidence="5">
    <location>
        <begin position="393"/>
        <end position="437"/>
    </location>
</feature>